<evidence type="ECO:0000256" key="5">
    <source>
        <dbReference type="SAM" id="MobiDB-lite"/>
    </source>
</evidence>
<keyword evidence="9" id="KW-1185">Reference proteome</keyword>
<evidence type="ECO:0000256" key="6">
    <source>
        <dbReference type="SAM" id="Phobius"/>
    </source>
</evidence>
<dbReference type="Proteomes" id="UP000315628">
    <property type="component" value="Unassembled WGS sequence"/>
</dbReference>
<sequence>MTTEGRLTPPGAQPERTALAWQRTGLASAAGAAIVARHTLGPLGWWAAVLMAATMVLAFMAAALGRRRYLAGLPGSPDNDARPPGGRRRGRRGPRRDGAAPLALSASIVLLALTELAAITWR</sequence>
<feature type="domain" description="DUF202" evidence="7">
    <location>
        <begin position="10"/>
        <end position="70"/>
    </location>
</feature>
<dbReference type="GO" id="GO:0012505">
    <property type="term" value="C:endomembrane system"/>
    <property type="evidence" value="ECO:0007669"/>
    <property type="project" value="UniProtKB-SubCell"/>
</dbReference>
<gene>
    <name evidence="8" type="ORF">FB557_0846</name>
</gene>
<dbReference type="EMBL" id="VIUW01000001">
    <property type="protein sequence ID" value="TWD17279.1"/>
    <property type="molecule type" value="Genomic_DNA"/>
</dbReference>
<dbReference type="RefSeq" id="WP_144855788.1">
    <property type="nucleotide sequence ID" value="NZ_BAAAYT010000002.1"/>
</dbReference>
<protein>
    <submittedName>
        <fullName evidence="8">Uncharacterized protein DUF202</fullName>
    </submittedName>
</protein>
<evidence type="ECO:0000256" key="3">
    <source>
        <dbReference type="ARBA" id="ARBA00022989"/>
    </source>
</evidence>
<feature type="transmembrane region" description="Helical" evidence="6">
    <location>
        <begin position="98"/>
        <end position="121"/>
    </location>
</feature>
<dbReference type="AlphaFoldDB" id="A0A560WI12"/>
<reference evidence="8 9" key="1">
    <citation type="submission" date="2019-06" db="EMBL/GenBank/DDBJ databases">
        <title>Sequencing the genomes of 1000 actinobacteria strains.</title>
        <authorList>
            <person name="Klenk H.-P."/>
        </authorList>
    </citation>
    <scope>NUCLEOTIDE SEQUENCE [LARGE SCALE GENOMIC DNA]</scope>
    <source>
        <strain evidence="8 9">DSM 18935</strain>
    </source>
</reference>
<evidence type="ECO:0000259" key="7">
    <source>
        <dbReference type="Pfam" id="PF02656"/>
    </source>
</evidence>
<feature type="region of interest" description="Disordered" evidence="5">
    <location>
        <begin position="71"/>
        <end position="99"/>
    </location>
</feature>
<evidence type="ECO:0000256" key="4">
    <source>
        <dbReference type="ARBA" id="ARBA00023136"/>
    </source>
</evidence>
<comment type="caution">
    <text evidence="8">The sequence shown here is derived from an EMBL/GenBank/DDBJ whole genome shotgun (WGS) entry which is preliminary data.</text>
</comment>
<proteinExistence type="predicted"/>
<organism evidence="8 9">
    <name type="scientific">Marihabitans asiaticum</name>
    <dbReference type="NCBI Taxonomy" id="415218"/>
    <lineage>
        <taxon>Bacteria</taxon>
        <taxon>Bacillati</taxon>
        <taxon>Actinomycetota</taxon>
        <taxon>Actinomycetes</taxon>
        <taxon>Micrococcales</taxon>
        <taxon>Intrasporangiaceae</taxon>
        <taxon>Marihabitans</taxon>
    </lineage>
</organism>
<evidence type="ECO:0000313" key="9">
    <source>
        <dbReference type="Proteomes" id="UP000315628"/>
    </source>
</evidence>
<name>A0A560WI12_9MICO</name>
<feature type="transmembrane region" description="Helical" evidence="6">
    <location>
        <begin position="43"/>
        <end position="64"/>
    </location>
</feature>
<keyword evidence="3 6" id="KW-1133">Transmembrane helix</keyword>
<comment type="subcellular location">
    <subcellularLocation>
        <location evidence="1">Endomembrane system</location>
        <topology evidence="1">Multi-pass membrane protein</topology>
    </subcellularLocation>
</comment>
<feature type="compositionally biased region" description="Basic residues" evidence="5">
    <location>
        <begin position="85"/>
        <end position="94"/>
    </location>
</feature>
<keyword evidence="4 6" id="KW-0472">Membrane</keyword>
<keyword evidence="2 6" id="KW-0812">Transmembrane</keyword>
<dbReference type="InterPro" id="IPR003807">
    <property type="entry name" value="DUF202"/>
</dbReference>
<accession>A0A560WI12</accession>
<dbReference type="Pfam" id="PF02656">
    <property type="entry name" value="DUF202"/>
    <property type="match status" value="1"/>
</dbReference>
<evidence type="ECO:0000313" key="8">
    <source>
        <dbReference type="EMBL" id="TWD17279.1"/>
    </source>
</evidence>
<evidence type="ECO:0000256" key="2">
    <source>
        <dbReference type="ARBA" id="ARBA00022692"/>
    </source>
</evidence>
<evidence type="ECO:0000256" key="1">
    <source>
        <dbReference type="ARBA" id="ARBA00004127"/>
    </source>
</evidence>
<feature type="compositionally biased region" description="Low complexity" evidence="5">
    <location>
        <begin position="71"/>
        <end position="84"/>
    </location>
</feature>